<feature type="transmembrane region" description="Helical" evidence="8">
    <location>
        <begin position="212"/>
        <end position="235"/>
    </location>
</feature>
<dbReference type="PANTHER" id="PTHR42929">
    <property type="entry name" value="INNER MEMBRANE ABC TRANSPORTER PERMEASE PROTEIN YDCU-RELATED-RELATED"/>
    <property type="match status" value="1"/>
</dbReference>
<keyword evidence="7 8" id="KW-0472">Membrane</keyword>
<keyword evidence="4" id="KW-1003">Cell membrane</keyword>
<organism evidence="10 11">
    <name type="scientific">Halovulum dunhuangense</name>
    <dbReference type="NCBI Taxonomy" id="1505036"/>
    <lineage>
        <taxon>Bacteria</taxon>
        <taxon>Pseudomonadati</taxon>
        <taxon>Pseudomonadota</taxon>
        <taxon>Alphaproteobacteria</taxon>
        <taxon>Rhodobacterales</taxon>
        <taxon>Paracoccaceae</taxon>
        <taxon>Halovulum</taxon>
    </lineage>
</organism>
<evidence type="ECO:0000259" key="9">
    <source>
        <dbReference type="PROSITE" id="PS50928"/>
    </source>
</evidence>
<reference evidence="10 11" key="1">
    <citation type="submission" date="2020-05" db="EMBL/GenBank/DDBJ databases">
        <title>Gimesia benthica sp. nov., a novel planctomycete isolated from a deep-sea water sample of the Northwest Indian Ocean.</title>
        <authorList>
            <person name="Wang J."/>
            <person name="Ruan C."/>
            <person name="Song L."/>
            <person name="Zhu Y."/>
            <person name="Li A."/>
            <person name="Zheng X."/>
            <person name="Wang L."/>
            <person name="Lu Z."/>
            <person name="Huang Y."/>
            <person name="Du W."/>
            <person name="Zhou Y."/>
            <person name="Huang L."/>
            <person name="Dai X."/>
        </authorList>
    </citation>
    <scope>NUCLEOTIDE SEQUENCE [LARGE SCALE GENOMIC DNA]</scope>
    <source>
        <strain evidence="10 11">YYQ-30</strain>
    </source>
</reference>
<sequence length="284" mass="31516">MSRRWLVIALPMLWLGVFFLLPFLEVARISLLDPAIARPPYSAMFEAGVFAGDLENYLFLLSDSLYVNAYLSSIRIAFISTVLALLVGYPMAYAIARSPEPRRTVLLFLVILPFWTSFLLRVYAWIGLLKNNGLINNMLMSLGVIDEPLIMLQTDFAVYVGIVYTYLPFMILPLYANLVKLDGALLEASSDLGASPASTFFRVTLPLSLPGVLAGSMLVFIPAIGEFVIPALLGGPDTLMIGRVLWNEFFSNRDWPMASAVAVAMLLLIVLPILWTQKLVESRT</sequence>
<evidence type="ECO:0000313" key="11">
    <source>
        <dbReference type="Proteomes" id="UP000572377"/>
    </source>
</evidence>
<accession>A0A849L0R1</accession>
<evidence type="ECO:0000256" key="4">
    <source>
        <dbReference type="ARBA" id="ARBA00022475"/>
    </source>
</evidence>
<evidence type="ECO:0000256" key="2">
    <source>
        <dbReference type="ARBA" id="ARBA00007069"/>
    </source>
</evidence>
<evidence type="ECO:0000256" key="1">
    <source>
        <dbReference type="ARBA" id="ARBA00004651"/>
    </source>
</evidence>
<dbReference type="GO" id="GO:0055085">
    <property type="term" value="P:transmembrane transport"/>
    <property type="evidence" value="ECO:0007669"/>
    <property type="project" value="InterPro"/>
</dbReference>
<evidence type="ECO:0000256" key="7">
    <source>
        <dbReference type="ARBA" id="ARBA00023136"/>
    </source>
</evidence>
<dbReference type="InterPro" id="IPR000515">
    <property type="entry name" value="MetI-like"/>
</dbReference>
<protein>
    <submittedName>
        <fullName evidence="10">ABC transporter permease subunit</fullName>
    </submittedName>
</protein>
<dbReference type="AlphaFoldDB" id="A0A849L0R1"/>
<comment type="similarity">
    <text evidence="2">Belongs to the binding-protein-dependent transport system permease family. CysTW subfamily.</text>
</comment>
<evidence type="ECO:0000256" key="3">
    <source>
        <dbReference type="ARBA" id="ARBA00022448"/>
    </source>
</evidence>
<feature type="transmembrane region" description="Helical" evidence="8">
    <location>
        <begin position="156"/>
        <end position="176"/>
    </location>
</feature>
<evidence type="ECO:0000256" key="6">
    <source>
        <dbReference type="ARBA" id="ARBA00022989"/>
    </source>
</evidence>
<comment type="caution">
    <text evidence="10">The sequence shown here is derived from an EMBL/GenBank/DDBJ whole genome shotgun (WGS) entry which is preliminary data.</text>
</comment>
<dbReference type="InterPro" id="IPR035906">
    <property type="entry name" value="MetI-like_sf"/>
</dbReference>
<dbReference type="Proteomes" id="UP000572377">
    <property type="component" value="Unassembled WGS sequence"/>
</dbReference>
<feature type="transmembrane region" description="Helical" evidence="8">
    <location>
        <begin position="255"/>
        <end position="275"/>
    </location>
</feature>
<feature type="transmembrane region" description="Helical" evidence="8">
    <location>
        <begin position="105"/>
        <end position="126"/>
    </location>
</feature>
<evidence type="ECO:0000313" key="10">
    <source>
        <dbReference type="EMBL" id="NNU79850.1"/>
    </source>
</evidence>
<keyword evidence="3 8" id="KW-0813">Transport</keyword>
<dbReference type="SUPFAM" id="SSF161098">
    <property type="entry name" value="MetI-like"/>
    <property type="match status" value="1"/>
</dbReference>
<dbReference type="GO" id="GO:0005886">
    <property type="term" value="C:plasma membrane"/>
    <property type="evidence" value="ECO:0007669"/>
    <property type="project" value="UniProtKB-SubCell"/>
</dbReference>
<dbReference type="CDD" id="cd06261">
    <property type="entry name" value="TM_PBP2"/>
    <property type="match status" value="1"/>
</dbReference>
<feature type="domain" description="ABC transmembrane type-1" evidence="9">
    <location>
        <begin position="70"/>
        <end position="276"/>
    </location>
</feature>
<feature type="transmembrane region" description="Helical" evidence="8">
    <location>
        <begin position="69"/>
        <end position="93"/>
    </location>
</feature>
<evidence type="ECO:0000256" key="8">
    <source>
        <dbReference type="RuleBase" id="RU363032"/>
    </source>
</evidence>
<keyword evidence="5 8" id="KW-0812">Transmembrane</keyword>
<dbReference type="Pfam" id="PF00528">
    <property type="entry name" value="BPD_transp_1"/>
    <property type="match status" value="1"/>
</dbReference>
<dbReference type="PROSITE" id="PS50928">
    <property type="entry name" value="ABC_TM1"/>
    <property type="match status" value="1"/>
</dbReference>
<gene>
    <name evidence="10" type="ORF">HMH01_05280</name>
</gene>
<dbReference type="Gene3D" id="1.10.3720.10">
    <property type="entry name" value="MetI-like"/>
    <property type="match status" value="1"/>
</dbReference>
<name>A0A849L0R1_9RHOB</name>
<proteinExistence type="inferred from homology"/>
<evidence type="ECO:0000256" key="5">
    <source>
        <dbReference type="ARBA" id="ARBA00022692"/>
    </source>
</evidence>
<keyword evidence="6 8" id="KW-1133">Transmembrane helix</keyword>
<dbReference type="RefSeq" id="WP_171323162.1">
    <property type="nucleotide sequence ID" value="NZ_JABFBC010000001.1"/>
</dbReference>
<comment type="subcellular location">
    <subcellularLocation>
        <location evidence="1 8">Cell membrane</location>
        <topology evidence="1 8">Multi-pass membrane protein</topology>
    </subcellularLocation>
</comment>
<dbReference type="PANTHER" id="PTHR42929:SF3">
    <property type="entry name" value="PUTRESCINE TRANSPORT SYSTEM PERMEASE PROTEIN POTH"/>
    <property type="match status" value="1"/>
</dbReference>
<dbReference type="EMBL" id="JABFBC010000001">
    <property type="protein sequence ID" value="NNU79850.1"/>
    <property type="molecule type" value="Genomic_DNA"/>
</dbReference>
<keyword evidence="11" id="KW-1185">Reference proteome</keyword>